<reference evidence="1 2" key="1">
    <citation type="submission" date="2021-03" db="EMBL/GenBank/DDBJ databases">
        <title>Genomic Encyclopedia of Type Strains, Phase IV (KMG-IV): sequencing the most valuable type-strain genomes for metagenomic binning, comparative biology and taxonomic classification.</title>
        <authorList>
            <person name="Goeker M."/>
        </authorList>
    </citation>
    <scope>NUCLEOTIDE SEQUENCE [LARGE SCALE GENOMIC DNA]</scope>
    <source>
        <strain evidence="1 2">DSM 26675</strain>
    </source>
</reference>
<proteinExistence type="predicted"/>
<keyword evidence="2" id="KW-1185">Reference proteome</keyword>
<gene>
    <name evidence="1" type="ORF">J2Z40_003411</name>
</gene>
<name>A0ABS4RIU4_9BACI</name>
<protein>
    <submittedName>
        <fullName evidence="1">Uncharacterized protein</fullName>
    </submittedName>
</protein>
<organism evidence="1 2">
    <name type="scientific">Cytobacillus eiseniae</name>
    <dbReference type="NCBI Taxonomy" id="762947"/>
    <lineage>
        <taxon>Bacteria</taxon>
        <taxon>Bacillati</taxon>
        <taxon>Bacillota</taxon>
        <taxon>Bacilli</taxon>
        <taxon>Bacillales</taxon>
        <taxon>Bacillaceae</taxon>
        <taxon>Cytobacillus</taxon>
    </lineage>
</organism>
<evidence type="ECO:0000313" key="2">
    <source>
        <dbReference type="Proteomes" id="UP001519293"/>
    </source>
</evidence>
<dbReference type="Proteomes" id="UP001519293">
    <property type="component" value="Unassembled WGS sequence"/>
</dbReference>
<accession>A0ABS4RIU4</accession>
<dbReference type="EMBL" id="JAGIKZ010000027">
    <property type="protein sequence ID" value="MBP2242830.1"/>
    <property type="molecule type" value="Genomic_DNA"/>
</dbReference>
<evidence type="ECO:0000313" key="1">
    <source>
        <dbReference type="EMBL" id="MBP2242830.1"/>
    </source>
</evidence>
<sequence>MVKVTHAAISAIKSEVQDVINEGKKPLIRFSMGIG</sequence>
<comment type="caution">
    <text evidence="1">The sequence shown here is derived from an EMBL/GenBank/DDBJ whole genome shotgun (WGS) entry which is preliminary data.</text>
</comment>